<feature type="region of interest" description="Disordered" evidence="2">
    <location>
        <begin position="450"/>
        <end position="472"/>
    </location>
</feature>
<feature type="compositionally biased region" description="Basic and acidic residues" evidence="2">
    <location>
        <begin position="366"/>
        <end position="379"/>
    </location>
</feature>
<feature type="region of interest" description="Disordered" evidence="2">
    <location>
        <begin position="244"/>
        <end position="273"/>
    </location>
</feature>
<evidence type="ECO:0000256" key="1">
    <source>
        <dbReference type="SAM" id="Coils"/>
    </source>
</evidence>
<feature type="compositionally biased region" description="Acidic residues" evidence="2">
    <location>
        <begin position="404"/>
        <end position="415"/>
    </location>
</feature>
<evidence type="ECO:0000313" key="3">
    <source>
        <dbReference type="EMBL" id="CAJ2502487.1"/>
    </source>
</evidence>
<accession>A0AAI8YF65</accession>
<reference evidence="3" key="1">
    <citation type="submission" date="2023-10" db="EMBL/GenBank/DDBJ databases">
        <authorList>
            <person name="Hackl T."/>
        </authorList>
    </citation>
    <scope>NUCLEOTIDE SEQUENCE</scope>
</reference>
<feature type="coiled-coil region" evidence="1">
    <location>
        <begin position="330"/>
        <end position="357"/>
    </location>
</feature>
<gene>
    <name evidence="3" type="ORF">KHLLAP_LOCUS2955</name>
</gene>
<dbReference type="AlphaFoldDB" id="A0AAI8YF65"/>
<keyword evidence="1" id="KW-0175">Coiled coil</keyword>
<feature type="compositionally biased region" description="Basic and acidic residues" evidence="2">
    <location>
        <begin position="264"/>
        <end position="273"/>
    </location>
</feature>
<sequence length="565" mass="62812">MADSELTNAAIAASRTTGIDVETLGLTLNTLHDALPQAIQDKIALDDDFDQLIAGIADSPLPQPVSSNNNEFPIWVVDAGIPSRQHYVTIILHSATSSDPTAKPNILGVVDEAAVIDPLQHTGATYYKKDRAQWSLRRLLGDTAAFADENQNPWRTVWVPPQEPEDRFSSGFRAFSIVAQFFDRVGAYHASGKEFGRVGFWAPTRPWFNVYLVRGEMLGLVAAKALAETGWKTRLVLSLVAPSAGASGRGALPTSESEQGNESRPSKWDEDRYDRTKDYREKMQEHIGWAMGSVEEAERRATEALEVADRIHGKMLDRSFEWPADSPEGIETVEDQLADAQKNILQEIQKIAAARAEELLQTDQQEAEKGKGESKKRAGSENSRASEKKRKALEHEKGLVLPSQEEEPPQDEELHEDATQKPIATADAGTQTMRVPREDVGEQTIARWLESTQQGSVNDWEEDGTQPEKAPEFPDDLADMDEEGIEGFAELLDKGAKVPADYSSKLYGSVLLDCLGESIRHESPRLFQVLVDHGAVHSKRLARSLRRMAKEEEDEYMAHMLEKYL</sequence>
<dbReference type="Proteomes" id="UP001295740">
    <property type="component" value="Unassembled WGS sequence"/>
</dbReference>
<evidence type="ECO:0000313" key="4">
    <source>
        <dbReference type="Proteomes" id="UP001295740"/>
    </source>
</evidence>
<comment type="caution">
    <text evidence="3">The sequence shown here is derived from an EMBL/GenBank/DDBJ whole genome shotgun (WGS) entry which is preliminary data.</text>
</comment>
<organism evidence="3 4">
    <name type="scientific">Anthostomella pinea</name>
    <dbReference type="NCBI Taxonomy" id="933095"/>
    <lineage>
        <taxon>Eukaryota</taxon>
        <taxon>Fungi</taxon>
        <taxon>Dikarya</taxon>
        <taxon>Ascomycota</taxon>
        <taxon>Pezizomycotina</taxon>
        <taxon>Sordariomycetes</taxon>
        <taxon>Xylariomycetidae</taxon>
        <taxon>Xylariales</taxon>
        <taxon>Xylariaceae</taxon>
        <taxon>Anthostomella</taxon>
    </lineage>
</organism>
<feature type="region of interest" description="Disordered" evidence="2">
    <location>
        <begin position="362"/>
        <end position="436"/>
    </location>
</feature>
<proteinExistence type="predicted"/>
<evidence type="ECO:0000256" key="2">
    <source>
        <dbReference type="SAM" id="MobiDB-lite"/>
    </source>
</evidence>
<dbReference type="EMBL" id="CAUWAG010000004">
    <property type="protein sequence ID" value="CAJ2502487.1"/>
    <property type="molecule type" value="Genomic_DNA"/>
</dbReference>
<name>A0AAI8YF65_9PEZI</name>
<feature type="compositionally biased region" description="Polar residues" evidence="2">
    <location>
        <begin position="254"/>
        <end position="263"/>
    </location>
</feature>
<keyword evidence="4" id="KW-1185">Reference proteome</keyword>
<protein>
    <submittedName>
        <fullName evidence="3">Uu.00g098810.m01.CDS01</fullName>
    </submittedName>
</protein>